<dbReference type="AlphaFoldDB" id="E4Y3W9"/>
<dbReference type="EMBL" id="FN654275">
    <property type="protein sequence ID" value="CBY30367.1"/>
    <property type="molecule type" value="Genomic_DNA"/>
</dbReference>
<sequence length="85" mass="9358">MESKKHRSITVGFRADKTIADPSGNLKKDLYWAGIQFDGLPEGVTIEEVYDCVFNARPVTILPATGIDMTCDYAKCVGEQVIVGY</sequence>
<organism evidence="1">
    <name type="scientific">Oikopleura dioica</name>
    <name type="common">Tunicate</name>
    <dbReference type="NCBI Taxonomy" id="34765"/>
    <lineage>
        <taxon>Eukaryota</taxon>
        <taxon>Metazoa</taxon>
        <taxon>Chordata</taxon>
        <taxon>Tunicata</taxon>
        <taxon>Appendicularia</taxon>
        <taxon>Copelata</taxon>
        <taxon>Oikopleuridae</taxon>
        <taxon>Oikopleura</taxon>
    </lineage>
</organism>
<protein>
    <submittedName>
        <fullName evidence="1">Uncharacterized protein</fullName>
    </submittedName>
</protein>
<accession>E4Y3W9</accession>
<dbReference type="Proteomes" id="UP000011014">
    <property type="component" value="Unassembled WGS sequence"/>
</dbReference>
<gene>
    <name evidence="1" type="ORF">GSOID_T00018231001</name>
</gene>
<reference evidence="1" key="1">
    <citation type="journal article" date="2010" name="Science">
        <title>Plasticity of animal genome architecture unmasked by rapid evolution of a pelagic tunicate.</title>
        <authorList>
            <person name="Denoeud F."/>
            <person name="Henriet S."/>
            <person name="Mungpakdee S."/>
            <person name="Aury J.M."/>
            <person name="Da Silva C."/>
            <person name="Brinkmann H."/>
            <person name="Mikhaleva J."/>
            <person name="Olsen L.C."/>
            <person name="Jubin C."/>
            <person name="Canestro C."/>
            <person name="Bouquet J.M."/>
            <person name="Danks G."/>
            <person name="Poulain J."/>
            <person name="Campsteijn C."/>
            <person name="Adamski M."/>
            <person name="Cross I."/>
            <person name="Yadetie F."/>
            <person name="Muffato M."/>
            <person name="Louis A."/>
            <person name="Butcher S."/>
            <person name="Tsagkogeorga G."/>
            <person name="Konrad A."/>
            <person name="Singh S."/>
            <person name="Jensen M.F."/>
            <person name="Cong E.H."/>
            <person name="Eikeseth-Otteraa H."/>
            <person name="Noel B."/>
            <person name="Anthouard V."/>
            <person name="Porcel B.M."/>
            <person name="Kachouri-Lafond R."/>
            <person name="Nishino A."/>
            <person name="Ugolini M."/>
            <person name="Chourrout P."/>
            <person name="Nishida H."/>
            <person name="Aasland R."/>
            <person name="Huzurbazar S."/>
            <person name="Westhof E."/>
            <person name="Delsuc F."/>
            <person name="Lehrach H."/>
            <person name="Reinhardt R."/>
            <person name="Weissenbach J."/>
            <person name="Roy S.W."/>
            <person name="Artiguenave F."/>
            <person name="Postlethwait J.H."/>
            <person name="Manak J.R."/>
            <person name="Thompson E.M."/>
            <person name="Jaillon O."/>
            <person name="Du Pasquier L."/>
            <person name="Boudinot P."/>
            <person name="Liberles D.A."/>
            <person name="Volff J.N."/>
            <person name="Philippe H."/>
            <person name="Lenhard B."/>
            <person name="Roest Crollius H."/>
            <person name="Wincker P."/>
            <person name="Chourrout D."/>
        </authorList>
    </citation>
    <scope>NUCLEOTIDE SEQUENCE [LARGE SCALE GENOMIC DNA]</scope>
</reference>
<proteinExistence type="predicted"/>
<evidence type="ECO:0000313" key="1">
    <source>
        <dbReference type="EMBL" id="CBY30367.1"/>
    </source>
</evidence>
<name>E4Y3W9_OIKDI</name>